<feature type="compositionally biased region" description="Pro residues" evidence="1">
    <location>
        <begin position="28"/>
        <end position="40"/>
    </location>
</feature>
<comment type="caution">
    <text evidence="3">The sequence shown here is derived from an EMBL/GenBank/DDBJ whole genome shotgun (WGS) entry which is preliminary data.</text>
</comment>
<feature type="compositionally biased region" description="Polar residues" evidence="1">
    <location>
        <begin position="57"/>
        <end position="71"/>
    </location>
</feature>
<proteinExistence type="predicted"/>
<dbReference type="Proteomes" id="UP000192713">
    <property type="component" value="Unassembled WGS sequence"/>
</dbReference>
<keyword evidence="5" id="KW-1185">Reference proteome</keyword>
<dbReference type="PATRIC" id="fig|354243.3.peg.2786"/>
<organism evidence="3 5">
    <name type="scientific">Mycolicibacter kumamotonensis</name>
    <dbReference type="NCBI Taxonomy" id="354243"/>
    <lineage>
        <taxon>Bacteria</taxon>
        <taxon>Bacillati</taxon>
        <taxon>Actinomycetota</taxon>
        <taxon>Actinomycetes</taxon>
        <taxon>Mycobacteriales</taxon>
        <taxon>Mycobacteriaceae</taxon>
        <taxon>Mycolicibacter</taxon>
    </lineage>
</organism>
<reference evidence="3 5" key="1">
    <citation type="submission" date="2015-06" db="EMBL/GenBank/DDBJ databases">
        <title>Genome sequence of Mycobacterium kumamotonense strain Roo.</title>
        <authorList>
            <person name="Greninger A.L."/>
            <person name="Cunningham G."/>
            <person name="Miller S."/>
        </authorList>
    </citation>
    <scope>NUCLEOTIDE SEQUENCE [LARGE SCALE GENOMIC DNA]</scope>
    <source>
        <strain evidence="3 5">Roo</strain>
    </source>
</reference>
<evidence type="ECO:0000313" key="4">
    <source>
        <dbReference type="EMBL" id="ORA80370.1"/>
    </source>
</evidence>
<protein>
    <submittedName>
        <fullName evidence="3">Uncharacterized protein</fullName>
    </submittedName>
</protein>
<name>A0A1B8SEN3_9MYCO</name>
<reference evidence="4 6" key="2">
    <citation type="submission" date="2017-02" db="EMBL/GenBank/DDBJ databases">
        <title>The new phylogeny of genus Mycobacterium.</title>
        <authorList>
            <person name="Tortoli E."/>
            <person name="Trovato A."/>
            <person name="Cirillo D.M."/>
        </authorList>
    </citation>
    <scope>NUCLEOTIDE SEQUENCE [LARGE SCALE GENOMIC DNA]</scope>
    <source>
        <strain evidence="4 6">DSM 45093</strain>
    </source>
</reference>
<feature type="compositionally biased region" description="Low complexity" evidence="1">
    <location>
        <begin position="1"/>
        <end position="15"/>
    </location>
</feature>
<dbReference type="STRING" id="354243.BST28_09935"/>
<keyword evidence="2" id="KW-0812">Transmembrane</keyword>
<accession>A0A1B8SEN3</accession>
<dbReference type="Proteomes" id="UP000092668">
    <property type="component" value="Unassembled WGS sequence"/>
</dbReference>
<feature type="compositionally biased region" description="Low complexity" evidence="1">
    <location>
        <begin position="127"/>
        <end position="163"/>
    </location>
</feature>
<evidence type="ECO:0000313" key="3">
    <source>
        <dbReference type="EMBL" id="OBY31185.1"/>
    </source>
</evidence>
<dbReference type="EMBL" id="MVHU01000011">
    <property type="protein sequence ID" value="ORA80370.1"/>
    <property type="molecule type" value="Genomic_DNA"/>
</dbReference>
<evidence type="ECO:0000313" key="6">
    <source>
        <dbReference type="Proteomes" id="UP000192713"/>
    </source>
</evidence>
<feature type="transmembrane region" description="Helical" evidence="2">
    <location>
        <begin position="95"/>
        <end position="115"/>
    </location>
</feature>
<sequence length="221" mass="22851">MARFGSSDGSGTPGDDPTRSTQYSRSGPQPPGPPPAPFGPAGPRQNPGDPGYHPGNAPTQYNPAYNPFEQQPASDADTAGFAAATPTPWFRRRSVLTAWFGLIAVMLGLVIWGIVQLTSRGPGGGSTAPETSSSSTTSTTTSSSTTTTTTTTTTESSSSTSAPAAPPRQAPPQQAPPQQPPAPGDSHHRRPHLPPLPSVITIPPIPKVPELPTVITIPPRR</sequence>
<dbReference type="RefSeq" id="WP_019737309.1">
    <property type="nucleotide sequence ID" value="NZ_LFOE01000019.1"/>
</dbReference>
<keyword evidence="2" id="KW-0472">Membrane</keyword>
<evidence type="ECO:0000313" key="5">
    <source>
        <dbReference type="Proteomes" id="UP000092668"/>
    </source>
</evidence>
<dbReference type="OrthoDB" id="4764890at2"/>
<feature type="region of interest" description="Disordered" evidence="1">
    <location>
        <begin position="1"/>
        <end position="80"/>
    </location>
</feature>
<dbReference type="AlphaFoldDB" id="A0A1B8SEN3"/>
<evidence type="ECO:0000256" key="2">
    <source>
        <dbReference type="SAM" id="Phobius"/>
    </source>
</evidence>
<dbReference type="EMBL" id="LFOE01000019">
    <property type="protein sequence ID" value="OBY31185.1"/>
    <property type="molecule type" value="Genomic_DNA"/>
</dbReference>
<feature type="compositionally biased region" description="Pro residues" evidence="1">
    <location>
        <begin position="193"/>
        <end position="209"/>
    </location>
</feature>
<gene>
    <name evidence="3" type="ORF">ACT18_13490</name>
    <name evidence="4" type="ORF">BST28_09935</name>
</gene>
<feature type="region of interest" description="Disordered" evidence="1">
    <location>
        <begin position="121"/>
        <end position="221"/>
    </location>
</feature>
<feature type="compositionally biased region" description="Pro residues" evidence="1">
    <location>
        <begin position="164"/>
        <end position="183"/>
    </location>
</feature>
<keyword evidence="2" id="KW-1133">Transmembrane helix</keyword>
<evidence type="ECO:0000256" key="1">
    <source>
        <dbReference type="SAM" id="MobiDB-lite"/>
    </source>
</evidence>